<dbReference type="Proteomes" id="UP001146793">
    <property type="component" value="Unassembled WGS sequence"/>
</dbReference>
<gene>
    <name evidence="4" type="ORF">M0812_01302</name>
</gene>
<sequence>MKIFLLFLLFLVVAYSSDKCDMFEWASKDQPCDSDHICYDNLMCVNGKCKEDNTGEECTQNEECYYQLCFKNKCTGKLDNGEQCSEDILCLSGNCKSGFCYGSDLGESCDPKKTARSCKKGLFCSSHTGKCIEQIEGGVRCDLDVNATNSDFFIGCEPGYTCDQDADPITSTCRKINSGKVDDHCGSEKICELGLHCVDHKCVSEIEFCDSTGNNECGSGYYCKCMNANTGKCEKIENTGCNDEFNNELQCYAEHQCNLDTDMIPGSCVYENCKLPVESSQCCKFQDYSSTYFPELGVNCNEPTCDYMSYGKFEDKCDSKNSCLKNLFCPNMTQSGDHFCSKENYGATCSVNEECSSNICYQNKCVPSVGLKSECTNNEQCTTKDCDQGVCKGSQENESCDKYVGHRQCGEGLFCDWDTSKCTPQIKTGKDCSQYNDAQYYAFNYVCETGSRCNIYAPDYDKGVCVKFWSQEKGENCYGDNVCQDNLKCWEGTCQDKVLEWCNDDKYSCNSASNCDCNDGFIGTCNEVENTECNDEKVILNDCLNNEECEIGENYADGTCTKTKCSDEFKNLQCCLIANDHSIDYYLPAGITCTTSTPTPTSTPKKSSPTPKSSSLSLQLGLGIGIPAGLIILAAIIFIVVRKNRSSGAGGISEGLLDEEDEDSDM</sequence>
<dbReference type="PANTHER" id="PTHR33459">
    <property type="entry name" value="DD-GDCA PROTEIN"/>
    <property type="match status" value="1"/>
</dbReference>
<dbReference type="PANTHER" id="PTHR33459:SF7">
    <property type="entry name" value="DD-GDCA PROTEIN"/>
    <property type="match status" value="1"/>
</dbReference>
<feature type="chain" id="PRO_5043832428" evidence="3">
    <location>
        <begin position="17"/>
        <end position="666"/>
    </location>
</feature>
<keyword evidence="3" id="KW-0732">Signal</keyword>
<feature type="compositionally biased region" description="Acidic residues" evidence="1">
    <location>
        <begin position="656"/>
        <end position="666"/>
    </location>
</feature>
<evidence type="ECO:0000256" key="1">
    <source>
        <dbReference type="SAM" id="MobiDB-lite"/>
    </source>
</evidence>
<dbReference type="AlphaFoldDB" id="A0AAV8A7V3"/>
<reference evidence="4" key="1">
    <citation type="submission" date="2022-08" db="EMBL/GenBank/DDBJ databases">
        <title>Novel sulphate-reducing endosymbionts in the free-living metamonad Anaeramoeba.</title>
        <authorList>
            <person name="Jerlstrom-Hultqvist J."/>
            <person name="Cepicka I."/>
            <person name="Gallot-Lavallee L."/>
            <person name="Salas-Leiva D."/>
            <person name="Curtis B.A."/>
            <person name="Zahonova K."/>
            <person name="Pipaliya S."/>
            <person name="Dacks J."/>
            <person name="Roger A.J."/>
        </authorList>
    </citation>
    <scope>NUCLEOTIDE SEQUENCE</scope>
    <source>
        <strain evidence="4">Busselton2</strain>
    </source>
</reference>
<feature type="signal peptide" evidence="3">
    <location>
        <begin position="1"/>
        <end position="16"/>
    </location>
</feature>
<evidence type="ECO:0000256" key="3">
    <source>
        <dbReference type="SAM" id="SignalP"/>
    </source>
</evidence>
<keyword evidence="2" id="KW-0812">Transmembrane</keyword>
<evidence type="ECO:0000313" key="4">
    <source>
        <dbReference type="EMBL" id="KAJ3448817.1"/>
    </source>
</evidence>
<name>A0AAV8A7V3_9EUKA</name>
<protein>
    <submittedName>
        <fullName evidence="4">Dd-gdca protein</fullName>
    </submittedName>
</protein>
<organism evidence="4 5">
    <name type="scientific">Anaeramoeba flamelloides</name>
    <dbReference type="NCBI Taxonomy" id="1746091"/>
    <lineage>
        <taxon>Eukaryota</taxon>
        <taxon>Metamonada</taxon>
        <taxon>Anaeramoebidae</taxon>
        <taxon>Anaeramoeba</taxon>
    </lineage>
</organism>
<comment type="caution">
    <text evidence="4">The sequence shown here is derived from an EMBL/GenBank/DDBJ whole genome shotgun (WGS) entry which is preliminary data.</text>
</comment>
<accession>A0AAV8A7V3</accession>
<feature type="region of interest" description="Disordered" evidence="1">
    <location>
        <begin position="647"/>
        <end position="666"/>
    </location>
</feature>
<keyword evidence="2" id="KW-1133">Transmembrane helix</keyword>
<evidence type="ECO:0000256" key="2">
    <source>
        <dbReference type="SAM" id="Phobius"/>
    </source>
</evidence>
<dbReference type="EMBL" id="JANTQA010000015">
    <property type="protein sequence ID" value="KAJ3448817.1"/>
    <property type="molecule type" value="Genomic_DNA"/>
</dbReference>
<feature type="transmembrane region" description="Helical" evidence="2">
    <location>
        <begin position="616"/>
        <end position="641"/>
    </location>
</feature>
<dbReference type="InterPro" id="IPR052326">
    <property type="entry name" value="Diff-Dev_Assoc_Protein"/>
</dbReference>
<keyword evidence="2" id="KW-0472">Membrane</keyword>
<evidence type="ECO:0000313" key="5">
    <source>
        <dbReference type="Proteomes" id="UP001146793"/>
    </source>
</evidence>
<proteinExistence type="predicted"/>